<dbReference type="NCBIfam" id="TIGR03434">
    <property type="entry name" value="ADOP"/>
    <property type="match status" value="1"/>
</dbReference>
<dbReference type="InterPro" id="IPR050250">
    <property type="entry name" value="Macrolide_Exporter_MacB"/>
</dbReference>
<evidence type="ECO:0000256" key="3">
    <source>
        <dbReference type="ARBA" id="ARBA00022692"/>
    </source>
</evidence>
<feature type="transmembrane region" description="Helical" evidence="7">
    <location>
        <begin position="426"/>
        <end position="450"/>
    </location>
</feature>
<dbReference type="EMBL" id="CP030840">
    <property type="protein sequence ID" value="AXC15015.1"/>
    <property type="molecule type" value="Genomic_DNA"/>
</dbReference>
<feature type="domain" description="ABC3 transporter permease C-terminal" evidence="8">
    <location>
        <begin position="690"/>
        <end position="803"/>
    </location>
</feature>
<evidence type="ECO:0000256" key="6">
    <source>
        <dbReference type="ARBA" id="ARBA00038076"/>
    </source>
</evidence>
<comment type="subcellular location">
    <subcellularLocation>
        <location evidence="1">Cell membrane</location>
        <topology evidence="1">Multi-pass membrane protein</topology>
    </subcellularLocation>
</comment>
<keyword evidence="11" id="KW-1185">Reference proteome</keyword>
<feature type="transmembrane region" description="Helical" evidence="7">
    <location>
        <begin position="774"/>
        <end position="793"/>
    </location>
</feature>
<dbReference type="GO" id="GO:0005886">
    <property type="term" value="C:plasma membrane"/>
    <property type="evidence" value="ECO:0007669"/>
    <property type="project" value="UniProtKB-SubCell"/>
</dbReference>
<protein>
    <recommendedName>
        <fullName evidence="12">Permease</fullName>
    </recommendedName>
</protein>
<evidence type="ECO:0000256" key="4">
    <source>
        <dbReference type="ARBA" id="ARBA00022989"/>
    </source>
</evidence>
<feature type="transmembrane region" description="Helical" evidence="7">
    <location>
        <begin position="688"/>
        <end position="711"/>
    </location>
</feature>
<feature type="transmembrane region" description="Helical" evidence="7">
    <location>
        <begin position="335"/>
        <end position="357"/>
    </location>
</feature>
<gene>
    <name evidence="10" type="ORF">ACPOL_5769</name>
</gene>
<feature type="domain" description="ABC3 transporter permease C-terminal" evidence="8">
    <location>
        <begin position="285"/>
        <end position="405"/>
    </location>
</feature>
<feature type="transmembrane region" description="Helical" evidence="7">
    <location>
        <begin position="742"/>
        <end position="768"/>
    </location>
</feature>
<dbReference type="Pfam" id="PF12704">
    <property type="entry name" value="MacB_PCD"/>
    <property type="match status" value="2"/>
</dbReference>
<dbReference type="InterPro" id="IPR025857">
    <property type="entry name" value="MacB_PCD"/>
</dbReference>
<comment type="similarity">
    <text evidence="6">Belongs to the ABC-4 integral membrane protein family.</text>
</comment>
<keyword evidence="4 7" id="KW-1133">Transmembrane helix</keyword>
<dbReference type="GO" id="GO:0022857">
    <property type="term" value="F:transmembrane transporter activity"/>
    <property type="evidence" value="ECO:0007669"/>
    <property type="project" value="TreeGrafter"/>
</dbReference>
<evidence type="ECO:0000256" key="7">
    <source>
        <dbReference type="SAM" id="Phobius"/>
    </source>
</evidence>
<keyword evidence="2" id="KW-1003">Cell membrane</keyword>
<dbReference type="InterPro" id="IPR003838">
    <property type="entry name" value="ABC3_permease_C"/>
</dbReference>
<dbReference type="PANTHER" id="PTHR30572">
    <property type="entry name" value="MEMBRANE COMPONENT OF TRANSPORTER-RELATED"/>
    <property type="match status" value="1"/>
</dbReference>
<keyword evidence="5 7" id="KW-0472">Membrane</keyword>
<dbReference type="Proteomes" id="UP000253606">
    <property type="component" value="Chromosome"/>
</dbReference>
<dbReference type="OrthoDB" id="100065at2"/>
<reference evidence="10 11" key="1">
    <citation type="journal article" date="2018" name="Front. Microbiol.">
        <title>Hydrolytic Capabilities as a Key to Environmental Success: Chitinolytic and Cellulolytic Acidobacteria From Acidic Sub-arctic Soils and Boreal Peatlands.</title>
        <authorList>
            <person name="Belova S.E."/>
            <person name="Ravin N.V."/>
            <person name="Pankratov T.A."/>
            <person name="Rakitin A.L."/>
            <person name="Ivanova A.A."/>
            <person name="Beletsky A.V."/>
            <person name="Mardanov A.V."/>
            <person name="Sinninghe Damste J.S."/>
            <person name="Dedysh S.N."/>
        </authorList>
    </citation>
    <scope>NUCLEOTIDE SEQUENCE [LARGE SCALE GENOMIC DNA]</scope>
    <source>
        <strain evidence="10 11">SBC82</strain>
    </source>
</reference>
<feature type="transmembrane region" description="Helical" evidence="7">
    <location>
        <begin position="278"/>
        <end position="304"/>
    </location>
</feature>
<organism evidence="10 11">
    <name type="scientific">Acidisarcina polymorpha</name>
    <dbReference type="NCBI Taxonomy" id="2211140"/>
    <lineage>
        <taxon>Bacteria</taxon>
        <taxon>Pseudomonadati</taxon>
        <taxon>Acidobacteriota</taxon>
        <taxon>Terriglobia</taxon>
        <taxon>Terriglobales</taxon>
        <taxon>Acidobacteriaceae</taxon>
        <taxon>Acidisarcina</taxon>
    </lineage>
</organism>
<keyword evidence="3 7" id="KW-0812">Transmembrane</keyword>
<dbReference type="PANTHER" id="PTHR30572:SF4">
    <property type="entry name" value="ABC TRANSPORTER PERMEASE YTRF"/>
    <property type="match status" value="1"/>
</dbReference>
<accession>A0A2Z5G8M8</accession>
<name>A0A2Z5G8M8_9BACT</name>
<evidence type="ECO:0000313" key="11">
    <source>
        <dbReference type="Proteomes" id="UP000253606"/>
    </source>
</evidence>
<feature type="transmembrane region" description="Helical" evidence="7">
    <location>
        <begin position="21"/>
        <end position="48"/>
    </location>
</feature>
<dbReference type="KEGG" id="abas:ACPOL_5769"/>
<evidence type="ECO:0000256" key="1">
    <source>
        <dbReference type="ARBA" id="ARBA00004651"/>
    </source>
</evidence>
<dbReference type="Pfam" id="PF02687">
    <property type="entry name" value="FtsX"/>
    <property type="match status" value="2"/>
</dbReference>
<evidence type="ECO:0000259" key="9">
    <source>
        <dbReference type="Pfam" id="PF12704"/>
    </source>
</evidence>
<dbReference type="InterPro" id="IPR017800">
    <property type="entry name" value="ADOP"/>
</dbReference>
<sequence>MTTLLQDLRFALRQLRKSPGFAIAAVLTLALAIGANALVFGVLNALILRPLNVPQAERLFVIQHGSDVASHSYPDYRDLRQRNQSFDDVAVFAISQSGLDTGNDPSNVWEYETSANYFDVLRTQPYLGRFFHASDEHGPNSAPYIVLSYAYWHSHFQDDRGVVGRVVRLNRHPFTILGVAPPGFQGTILFFASDVFVPILNHEQLSGDATILNARGAHWMFEMVGRLRPGVTPAQATADLNSVNSYLKKSYPKEESDGSYTLARPGLHGDYLNGPTRAFLAGLMLLSVLILLAACANLGSLFAARAADRSRELALRLALGSSRNRILRQLFTESFLLSLAGGVAGLAASLLLLRRLSVWQPFPRYPLHVPVTPDGNVYLVAFVLALVSGVLSGIVPVRQILRANPYEIVKAGAAGAFGRRMTVRDVLLVVQIAICAVLVTSSMVAVRGLLRAMHSNFGFEPRNAMLVDTDLTTAGYSGDRVPAMQRRMIDAVQAIPGVDSVGSVNYPPLEPPGTWQGLVYTDTTEDLRPSNAAADPNMFNISPDYFRASGTSLLAGRAFSWHDDANAPRVAVVNREFARRILGSVPDAVGRYFKLQDGARVRVVGLVEDGKYANLTEARKPAMFLPLLQSPASWTWLVVRSNRDPQELAAAVRGVLRDIDPGMVLAIRPWSTELGGTLFPSRMATVSLGVLGIMGAMLSITGIFGLAAYSVSKRLRELGIRIALGAQRREVLQAALGLPLRLFAIGSAAGLVLGVMGSRVLALIVYQATPYDPLVLAGVVLAMLLIGMFATWIPAQRALGVNPLALLREQ</sequence>
<dbReference type="RefSeq" id="WP_114209667.1">
    <property type="nucleotide sequence ID" value="NZ_CP030840.1"/>
</dbReference>
<feature type="transmembrane region" description="Helical" evidence="7">
    <location>
        <begin position="377"/>
        <end position="397"/>
    </location>
</feature>
<evidence type="ECO:0000256" key="2">
    <source>
        <dbReference type="ARBA" id="ARBA00022475"/>
    </source>
</evidence>
<dbReference type="AlphaFoldDB" id="A0A2Z5G8M8"/>
<evidence type="ECO:0000313" key="10">
    <source>
        <dbReference type="EMBL" id="AXC15015.1"/>
    </source>
</evidence>
<evidence type="ECO:0000259" key="8">
    <source>
        <dbReference type="Pfam" id="PF02687"/>
    </source>
</evidence>
<feature type="domain" description="MacB-like periplasmic core" evidence="9">
    <location>
        <begin position="429"/>
        <end position="653"/>
    </location>
</feature>
<feature type="domain" description="MacB-like periplasmic core" evidence="9">
    <location>
        <begin position="24"/>
        <end position="242"/>
    </location>
</feature>
<evidence type="ECO:0000256" key="5">
    <source>
        <dbReference type="ARBA" id="ARBA00023136"/>
    </source>
</evidence>
<evidence type="ECO:0008006" key="12">
    <source>
        <dbReference type="Google" id="ProtNLM"/>
    </source>
</evidence>
<proteinExistence type="inferred from homology"/>